<name>A0A9Q4QVL0_PARDI</name>
<comment type="caution">
    <text evidence="2">The sequence shown here is derived from an EMBL/GenBank/DDBJ whole genome shotgun (WGS) entry which is preliminary data.</text>
</comment>
<evidence type="ECO:0000259" key="1">
    <source>
        <dbReference type="Pfam" id="PF01370"/>
    </source>
</evidence>
<sequence length="362" mass="42099">MRILLLGGTGAMGVHLAMLLSKQGNDVFVTTRKDRMNNAGITYLRGNAHDPLFIEEILREGWDAIVDFMVYHTDEFARRVDLLLRYTNQYVYLSSARIFANEDAYITERSPRLLDITSDTDYLKTDEYALTKALQENLLRASGYKNWTIVRPYITFSDIRLQLGVYEKEQWLYRALQGRAIVFSKDIASHYTTLTYGEDVAQGIAGLIGNAMALGEDFNIVTAESLTWQEVLDLYVRTIEECAGKRPPVVYTDTCLNLLFKRTQYQVKYCRLFDRKFDNRKILSAVPDLRFSDVRISLQRCLCALINSRRFKTIGWRNEALLDRVSVEFTPIREVESFKLYMVYLLFRELPLECVKYVINHR</sequence>
<dbReference type="OrthoDB" id="9776016at2"/>
<dbReference type="Pfam" id="PF01370">
    <property type="entry name" value="Epimerase"/>
    <property type="match status" value="1"/>
</dbReference>
<dbReference type="RefSeq" id="WP_005858735.1">
    <property type="nucleotide sequence ID" value="NZ_BQOC01000002.1"/>
</dbReference>
<evidence type="ECO:0000313" key="3">
    <source>
        <dbReference type="Proteomes" id="UP000441609"/>
    </source>
</evidence>
<organism evidence="2 3">
    <name type="scientific">Parabacteroides distasonis</name>
    <dbReference type="NCBI Taxonomy" id="823"/>
    <lineage>
        <taxon>Bacteria</taxon>
        <taxon>Pseudomonadati</taxon>
        <taxon>Bacteroidota</taxon>
        <taxon>Bacteroidia</taxon>
        <taxon>Bacteroidales</taxon>
        <taxon>Tannerellaceae</taxon>
        <taxon>Parabacteroides</taxon>
    </lineage>
</organism>
<feature type="domain" description="NAD-dependent epimerase/dehydratase" evidence="1">
    <location>
        <begin position="3"/>
        <end position="220"/>
    </location>
</feature>
<gene>
    <name evidence="2" type="ORF">GKD70_07195</name>
</gene>
<protein>
    <submittedName>
        <fullName evidence="2">NAD-dependent epimerase/dehydratase family protein</fullName>
    </submittedName>
</protein>
<accession>A0A9Q4QVL0</accession>
<dbReference type="InterPro" id="IPR036291">
    <property type="entry name" value="NAD(P)-bd_dom_sf"/>
</dbReference>
<dbReference type="InterPro" id="IPR050177">
    <property type="entry name" value="Lipid_A_modif_metabolic_enz"/>
</dbReference>
<dbReference type="Proteomes" id="UP000441609">
    <property type="component" value="Unassembled WGS sequence"/>
</dbReference>
<reference evidence="2 3" key="1">
    <citation type="journal article" date="2019" name="Nat. Med.">
        <title>A library of human gut bacterial isolates paired with longitudinal multiomics data enables mechanistic microbiome research.</title>
        <authorList>
            <person name="Poyet M."/>
            <person name="Groussin M."/>
            <person name="Gibbons S.M."/>
            <person name="Avila-Pacheco J."/>
            <person name="Jiang X."/>
            <person name="Kearney S.M."/>
            <person name="Perrotta A.R."/>
            <person name="Berdy B."/>
            <person name="Zhao S."/>
            <person name="Lieberman T.D."/>
            <person name="Swanson P.K."/>
            <person name="Smith M."/>
            <person name="Roesemann S."/>
            <person name="Alexander J.E."/>
            <person name="Rich S.A."/>
            <person name="Livny J."/>
            <person name="Vlamakis H."/>
            <person name="Clish C."/>
            <person name="Bullock K."/>
            <person name="Deik A."/>
            <person name="Scott J."/>
            <person name="Pierce K.A."/>
            <person name="Xavier R.J."/>
            <person name="Alm E.J."/>
        </authorList>
    </citation>
    <scope>NUCLEOTIDE SEQUENCE [LARGE SCALE GENOMIC DNA]</scope>
    <source>
        <strain evidence="2 3">BIOML-A20</strain>
    </source>
</reference>
<evidence type="ECO:0000313" key="2">
    <source>
        <dbReference type="EMBL" id="MSB73077.1"/>
    </source>
</evidence>
<dbReference type="InterPro" id="IPR001509">
    <property type="entry name" value="Epimerase_deHydtase"/>
</dbReference>
<dbReference type="Gene3D" id="3.40.50.720">
    <property type="entry name" value="NAD(P)-binding Rossmann-like Domain"/>
    <property type="match status" value="1"/>
</dbReference>
<dbReference type="AlphaFoldDB" id="A0A9Q4QVL0"/>
<dbReference type="PANTHER" id="PTHR43245">
    <property type="entry name" value="BIFUNCTIONAL POLYMYXIN RESISTANCE PROTEIN ARNA"/>
    <property type="match status" value="1"/>
</dbReference>
<dbReference type="SUPFAM" id="SSF51735">
    <property type="entry name" value="NAD(P)-binding Rossmann-fold domains"/>
    <property type="match status" value="1"/>
</dbReference>
<proteinExistence type="predicted"/>
<dbReference type="EMBL" id="WKMO01000005">
    <property type="protein sequence ID" value="MSB73077.1"/>
    <property type="molecule type" value="Genomic_DNA"/>
</dbReference>